<organism evidence="2">
    <name type="scientific">Culex pipiens</name>
    <name type="common">House mosquito</name>
    <dbReference type="NCBI Taxonomy" id="7175"/>
    <lineage>
        <taxon>Eukaryota</taxon>
        <taxon>Metazoa</taxon>
        <taxon>Ecdysozoa</taxon>
        <taxon>Arthropoda</taxon>
        <taxon>Hexapoda</taxon>
        <taxon>Insecta</taxon>
        <taxon>Pterygota</taxon>
        <taxon>Neoptera</taxon>
        <taxon>Endopterygota</taxon>
        <taxon>Diptera</taxon>
        <taxon>Nematocera</taxon>
        <taxon>Culicoidea</taxon>
        <taxon>Culicidae</taxon>
        <taxon>Culicinae</taxon>
        <taxon>Culicini</taxon>
        <taxon>Culex</taxon>
        <taxon>Culex</taxon>
    </lineage>
</organism>
<feature type="region of interest" description="Disordered" evidence="1">
    <location>
        <begin position="1"/>
        <end position="36"/>
    </location>
</feature>
<accession>A0A8D8PAQ3</accession>
<reference evidence="2" key="1">
    <citation type="submission" date="2021-05" db="EMBL/GenBank/DDBJ databases">
        <authorList>
            <person name="Alioto T."/>
            <person name="Alioto T."/>
            <person name="Gomez Garrido J."/>
        </authorList>
    </citation>
    <scope>NUCLEOTIDE SEQUENCE</scope>
</reference>
<feature type="region of interest" description="Disordered" evidence="1">
    <location>
        <begin position="78"/>
        <end position="188"/>
    </location>
</feature>
<proteinExistence type="predicted"/>
<dbReference type="AlphaFoldDB" id="A0A8D8PAQ3"/>
<sequence>MLRRPAPVWSATGEGSRPDVHLSESAHGPVGHAQLRSWVQRDRGEGLSDARISVRRAGRPGWVLGNALLVCDGDHFKSTQRCGRQGDSRSAARRQAGNARGGQAPNTGGSDRKRCATVTSGRFSGRGRNGHGHVYPPQVQLAQDHELRPGGTCQPEGQDQAHEDGQEDDRDQQGEGGGSCGRRTDRGP</sequence>
<protein>
    <submittedName>
        <fullName evidence="2">(northern house mosquito) hypothetical protein</fullName>
    </submittedName>
</protein>
<evidence type="ECO:0000313" key="2">
    <source>
        <dbReference type="EMBL" id="CAG6595792.1"/>
    </source>
</evidence>
<feature type="compositionally biased region" description="Low complexity" evidence="1">
    <location>
        <begin position="93"/>
        <end position="104"/>
    </location>
</feature>
<dbReference type="EMBL" id="HBUE01335738">
    <property type="protein sequence ID" value="CAG6595792.1"/>
    <property type="molecule type" value="Transcribed_RNA"/>
</dbReference>
<evidence type="ECO:0000256" key="1">
    <source>
        <dbReference type="SAM" id="MobiDB-lite"/>
    </source>
</evidence>
<dbReference type="EMBL" id="HBUE01228971">
    <property type="protein sequence ID" value="CAG6543666.1"/>
    <property type="molecule type" value="Transcribed_RNA"/>
</dbReference>
<dbReference type="EMBL" id="HBUE01228972">
    <property type="protein sequence ID" value="CAG6543668.1"/>
    <property type="molecule type" value="Transcribed_RNA"/>
</dbReference>
<dbReference type="EMBL" id="HBUE01335739">
    <property type="protein sequence ID" value="CAG6595794.1"/>
    <property type="molecule type" value="Transcribed_RNA"/>
</dbReference>
<name>A0A8D8PAQ3_CULPI</name>
<dbReference type="EMBL" id="HBUE01099988">
    <property type="protein sequence ID" value="CAG6484762.1"/>
    <property type="molecule type" value="Transcribed_RNA"/>
</dbReference>